<gene>
    <name evidence="2" type="ORF">G7Y89_g5487</name>
</gene>
<dbReference type="EMBL" id="JAAMPI010000329">
    <property type="protein sequence ID" value="KAF4632641.1"/>
    <property type="molecule type" value="Genomic_DNA"/>
</dbReference>
<protein>
    <submittedName>
        <fullName evidence="2">Uncharacterized protein</fullName>
    </submittedName>
</protein>
<accession>A0A8H4RNS5</accession>
<sequence length="88" mass="9874">MSPTPPGTTMRSSNAISQNDKRESHVQDQTEQDAVPAQNIQLRTPSRVENPMLGQWLRAPPDTEYWNTEAMYFRELAGNSVKANAGRT</sequence>
<comment type="caution">
    <text evidence="2">The sequence shown here is derived from an EMBL/GenBank/DDBJ whole genome shotgun (WGS) entry which is preliminary data.</text>
</comment>
<name>A0A8H4RNS5_9HELO</name>
<organism evidence="2 3">
    <name type="scientific">Cudoniella acicularis</name>
    <dbReference type="NCBI Taxonomy" id="354080"/>
    <lineage>
        <taxon>Eukaryota</taxon>
        <taxon>Fungi</taxon>
        <taxon>Dikarya</taxon>
        <taxon>Ascomycota</taxon>
        <taxon>Pezizomycotina</taxon>
        <taxon>Leotiomycetes</taxon>
        <taxon>Helotiales</taxon>
        <taxon>Tricladiaceae</taxon>
        <taxon>Cudoniella</taxon>
    </lineage>
</organism>
<feature type="region of interest" description="Disordered" evidence="1">
    <location>
        <begin position="1"/>
        <end position="47"/>
    </location>
</feature>
<keyword evidence="3" id="KW-1185">Reference proteome</keyword>
<feature type="compositionally biased region" description="Basic and acidic residues" evidence="1">
    <location>
        <begin position="19"/>
        <end position="28"/>
    </location>
</feature>
<dbReference type="AlphaFoldDB" id="A0A8H4RNS5"/>
<dbReference type="Proteomes" id="UP000566819">
    <property type="component" value="Unassembled WGS sequence"/>
</dbReference>
<evidence type="ECO:0000256" key="1">
    <source>
        <dbReference type="SAM" id="MobiDB-lite"/>
    </source>
</evidence>
<evidence type="ECO:0000313" key="2">
    <source>
        <dbReference type="EMBL" id="KAF4632641.1"/>
    </source>
</evidence>
<proteinExistence type="predicted"/>
<feature type="compositionally biased region" description="Polar residues" evidence="1">
    <location>
        <begin position="7"/>
        <end position="18"/>
    </location>
</feature>
<evidence type="ECO:0000313" key="3">
    <source>
        <dbReference type="Proteomes" id="UP000566819"/>
    </source>
</evidence>
<reference evidence="2 3" key="1">
    <citation type="submission" date="2020-03" db="EMBL/GenBank/DDBJ databases">
        <title>Draft Genome Sequence of Cudoniella acicularis.</title>
        <authorList>
            <person name="Buettner E."/>
            <person name="Kellner H."/>
        </authorList>
    </citation>
    <scope>NUCLEOTIDE SEQUENCE [LARGE SCALE GENOMIC DNA]</scope>
    <source>
        <strain evidence="2 3">DSM 108380</strain>
    </source>
</reference>